<gene>
    <name evidence="4" type="ORF">ASZ90_011551</name>
</gene>
<protein>
    <submittedName>
        <fullName evidence="4">Mobile element protein</fullName>
    </submittedName>
</protein>
<dbReference type="EMBL" id="LNQE01001365">
    <property type="protein sequence ID" value="KUG18738.1"/>
    <property type="molecule type" value="Genomic_DNA"/>
</dbReference>
<evidence type="ECO:0000259" key="3">
    <source>
        <dbReference type="Pfam" id="PF01695"/>
    </source>
</evidence>
<dbReference type="PANTHER" id="PTHR30050:SF4">
    <property type="entry name" value="ATP-BINDING PROTEIN RV3427C IN INSERTION SEQUENCE-RELATED"/>
    <property type="match status" value="1"/>
</dbReference>
<dbReference type="InterPro" id="IPR002611">
    <property type="entry name" value="IstB_ATP-bd"/>
</dbReference>
<organism evidence="4">
    <name type="scientific">hydrocarbon metagenome</name>
    <dbReference type="NCBI Taxonomy" id="938273"/>
    <lineage>
        <taxon>unclassified sequences</taxon>
        <taxon>metagenomes</taxon>
        <taxon>ecological metagenomes</taxon>
    </lineage>
</organism>
<dbReference type="SUPFAM" id="SSF52540">
    <property type="entry name" value="P-loop containing nucleoside triphosphate hydrolases"/>
    <property type="match status" value="1"/>
</dbReference>
<dbReference type="InterPro" id="IPR028350">
    <property type="entry name" value="DNAC/IstB-like"/>
</dbReference>
<evidence type="ECO:0000256" key="1">
    <source>
        <dbReference type="ARBA" id="ARBA00022741"/>
    </source>
</evidence>
<dbReference type="PANTHER" id="PTHR30050">
    <property type="entry name" value="CHROMOSOMAL REPLICATION INITIATOR PROTEIN DNAA"/>
    <property type="match status" value="1"/>
</dbReference>
<comment type="caution">
    <text evidence="4">The sequence shown here is derived from an EMBL/GenBank/DDBJ whole genome shotgun (WGS) entry which is preliminary data.</text>
</comment>
<proteinExistence type="predicted"/>
<evidence type="ECO:0000313" key="4">
    <source>
        <dbReference type="EMBL" id="KUG18738.1"/>
    </source>
</evidence>
<dbReference type="PRINTS" id="PR00051">
    <property type="entry name" value="DNAA"/>
</dbReference>
<name>A0A0W8FDN7_9ZZZZ</name>
<evidence type="ECO:0000256" key="2">
    <source>
        <dbReference type="ARBA" id="ARBA00022840"/>
    </source>
</evidence>
<feature type="domain" description="IstB-like ATP-binding" evidence="3">
    <location>
        <begin position="19"/>
        <end position="235"/>
    </location>
</feature>
<keyword evidence="1" id="KW-0547">Nucleotide-binding</keyword>
<reference evidence="4" key="1">
    <citation type="journal article" date="2015" name="Proc. Natl. Acad. Sci. U.S.A.">
        <title>Networks of energetic and metabolic interactions define dynamics in microbial communities.</title>
        <authorList>
            <person name="Embree M."/>
            <person name="Liu J.K."/>
            <person name="Al-Bassam M.M."/>
            <person name="Zengler K."/>
        </authorList>
    </citation>
    <scope>NUCLEOTIDE SEQUENCE</scope>
</reference>
<dbReference type="Pfam" id="PF01695">
    <property type="entry name" value="IstB_IS21"/>
    <property type="match status" value="1"/>
</dbReference>
<keyword evidence="2" id="KW-0067">ATP-binding</keyword>
<sequence length="235" mass="26977">MDVALEDLCKQLRRSGVYNYVQEYSSDNDDLQEFLISALQAELDKRRMNRQMRSLRLAGFPTKKRFEDLIMDNLPQDGREAIPALKALEFLKERRNVILIGNSGTGKIHLAIAVGIRACEENYRVAFRTAAGLINEMVEARNENRLSVYIKQFRKIDILIIDDLGYVTFDLTAAELLFQLLATRYETMSTIITSNLAFSDCVKVFHDRTLTAAILDRITHHALILNMNGKSFRQR</sequence>
<dbReference type="NCBIfam" id="NF038214">
    <property type="entry name" value="IS21_help_AAA"/>
    <property type="match status" value="1"/>
</dbReference>
<dbReference type="GO" id="GO:0005524">
    <property type="term" value="F:ATP binding"/>
    <property type="evidence" value="ECO:0007669"/>
    <property type="project" value="UniProtKB-KW"/>
</dbReference>
<dbReference type="InterPro" id="IPR020591">
    <property type="entry name" value="Chromosome_initiator_DnaA-like"/>
</dbReference>
<dbReference type="InterPro" id="IPR027417">
    <property type="entry name" value="P-loop_NTPase"/>
</dbReference>
<dbReference type="GO" id="GO:0006260">
    <property type="term" value="P:DNA replication"/>
    <property type="evidence" value="ECO:0007669"/>
    <property type="project" value="TreeGrafter"/>
</dbReference>
<dbReference type="AlphaFoldDB" id="A0A0W8FDN7"/>
<dbReference type="InterPro" id="IPR047661">
    <property type="entry name" value="IstB"/>
</dbReference>
<accession>A0A0W8FDN7</accession>
<dbReference type="Gene3D" id="3.40.50.300">
    <property type="entry name" value="P-loop containing nucleotide triphosphate hydrolases"/>
    <property type="match status" value="1"/>
</dbReference>
<dbReference type="PIRSF" id="PIRSF003073">
    <property type="entry name" value="DNAC_TnpB_IstB"/>
    <property type="match status" value="1"/>
</dbReference>
<dbReference type="CDD" id="cd00009">
    <property type="entry name" value="AAA"/>
    <property type="match status" value="1"/>
</dbReference>